<dbReference type="AlphaFoldDB" id="A0A9Q3DHZ1"/>
<keyword evidence="3" id="KW-1185">Reference proteome</keyword>
<sequence length="106" mass="11927">MESTTIQTPNKKDKVLEQQKEGGKKEASLASTSKPKARQPLQSGRNNKKKNWRKHIPPVTGCHGQCLQHGENLDFIQIQRGAKNEKTTFPKEIGLFPDFVNTLTQS</sequence>
<evidence type="ECO:0000313" key="3">
    <source>
        <dbReference type="Proteomes" id="UP000765509"/>
    </source>
</evidence>
<protein>
    <submittedName>
        <fullName evidence="2">Uncharacterized protein</fullName>
    </submittedName>
</protein>
<accession>A0A9Q3DHZ1</accession>
<dbReference type="Proteomes" id="UP000765509">
    <property type="component" value="Unassembled WGS sequence"/>
</dbReference>
<reference evidence="2" key="1">
    <citation type="submission" date="2021-03" db="EMBL/GenBank/DDBJ databases">
        <title>Draft genome sequence of rust myrtle Austropuccinia psidii MF-1, a brazilian biotype.</title>
        <authorList>
            <person name="Quecine M.C."/>
            <person name="Pachon D.M.R."/>
            <person name="Bonatelli M.L."/>
            <person name="Correr F.H."/>
            <person name="Franceschini L.M."/>
            <person name="Leite T.F."/>
            <person name="Margarido G.R.A."/>
            <person name="Almeida C.A."/>
            <person name="Ferrarezi J.A."/>
            <person name="Labate C.A."/>
        </authorList>
    </citation>
    <scope>NUCLEOTIDE SEQUENCE</scope>
    <source>
        <strain evidence="2">MF-1</strain>
    </source>
</reference>
<evidence type="ECO:0000313" key="2">
    <source>
        <dbReference type="EMBL" id="MBW0503475.1"/>
    </source>
</evidence>
<feature type="region of interest" description="Disordered" evidence="1">
    <location>
        <begin position="1"/>
        <end position="61"/>
    </location>
</feature>
<comment type="caution">
    <text evidence="2">The sequence shown here is derived from an EMBL/GenBank/DDBJ whole genome shotgun (WGS) entry which is preliminary data.</text>
</comment>
<feature type="compositionally biased region" description="Basic residues" evidence="1">
    <location>
        <begin position="46"/>
        <end position="56"/>
    </location>
</feature>
<organism evidence="2 3">
    <name type="scientific">Austropuccinia psidii MF-1</name>
    <dbReference type="NCBI Taxonomy" id="1389203"/>
    <lineage>
        <taxon>Eukaryota</taxon>
        <taxon>Fungi</taxon>
        <taxon>Dikarya</taxon>
        <taxon>Basidiomycota</taxon>
        <taxon>Pucciniomycotina</taxon>
        <taxon>Pucciniomycetes</taxon>
        <taxon>Pucciniales</taxon>
        <taxon>Sphaerophragmiaceae</taxon>
        <taxon>Austropuccinia</taxon>
    </lineage>
</organism>
<proteinExistence type="predicted"/>
<evidence type="ECO:0000256" key="1">
    <source>
        <dbReference type="SAM" id="MobiDB-lite"/>
    </source>
</evidence>
<feature type="compositionally biased region" description="Polar residues" evidence="1">
    <location>
        <begin position="29"/>
        <end position="45"/>
    </location>
</feature>
<feature type="compositionally biased region" description="Basic and acidic residues" evidence="1">
    <location>
        <begin position="10"/>
        <end position="27"/>
    </location>
</feature>
<gene>
    <name evidence="2" type="ORF">O181_043190</name>
</gene>
<name>A0A9Q3DHZ1_9BASI</name>
<dbReference type="EMBL" id="AVOT02017415">
    <property type="protein sequence ID" value="MBW0503475.1"/>
    <property type="molecule type" value="Genomic_DNA"/>
</dbReference>